<dbReference type="Proteomes" id="UP000663828">
    <property type="component" value="Unassembled WGS sequence"/>
</dbReference>
<dbReference type="EMBL" id="CAJNOJ010000114">
    <property type="protein sequence ID" value="CAF1140302.1"/>
    <property type="molecule type" value="Genomic_DNA"/>
</dbReference>
<dbReference type="PROSITE" id="PS50068">
    <property type="entry name" value="LDLRA_2"/>
    <property type="match status" value="1"/>
</dbReference>
<keyword evidence="5" id="KW-1185">Reference proteome</keyword>
<comment type="caution">
    <text evidence="2">Lacks conserved residue(s) required for the propagation of feature annotation.</text>
</comment>
<evidence type="ECO:0000313" key="4">
    <source>
        <dbReference type="EMBL" id="CAF1187010.1"/>
    </source>
</evidence>
<dbReference type="Gene3D" id="4.10.400.10">
    <property type="entry name" value="Low-density Lipoprotein Receptor"/>
    <property type="match status" value="1"/>
</dbReference>
<evidence type="ECO:0000313" key="6">
    <source>
        <dbReference type="Proteomes" id="UP000663852"/>
    </source>
</evidence>
<accession>A0A814S1L6</accession>
<dbReference type="Proteomes" id="UP000663852">
    <property type="component" value="Unassembled WGS sequence"/>
</dbReference>
<name>A0A814S1L6_ADIRI</name>
<proteinExistence type="predicted"/>
<dbReference type="InterPro" id="IPR002172">
    <property type="entry name" value="LDrepeatLR_classA_rpt"/>
</dbReference>
<dbReference type="EMBL" id="CAJNOR010001707">
    <property type="protein sequence ID" value="CAF1187010.1"/>
    <property type="molecule type" value="Genomic_DNA"/>
</dbReference>
<reference evidence="3" key="1">
    <citation type="submission" date="2021-02" db="EMBL/GenBank/DDBJ databases">
        <authorList>
            <person name="Nowell W R."/>
        </authorList>
    </citation>
    <scope>NUCLEOTIDE SEQUENCE</scope>
</reference>
<organism evidence="3 6">
    <name type="scientific">Adineta ricciae</name>
    <name type="common">Rotifer</name>
    <dbReference type="NCBI Taxonomy" id="249248"/>
    <lineage>
        <taxon>Eukaryota</taxon>
        <taxon>Metazoa</taxon>
        <taxon>Spiralia</taxon>
        <taxon>Gnathifera</taxon>
        <taxon>Rotifera</taxon>
        <taxon>Eurotatoria</taxon>
        <taxon>Bdelloidea</taxon>
        <taxon>Adinetida</taxon>
        <taxon>Adinetidae</taxon>
        <taxon>Adineta</taxon>
    </lineage>
</organism>
<dbReference type="SUPFAM" id="SSF57424">
    <property type="entry name" value="LDL receptor-like module"/>
    <property type="match status" value="1"/>
</dbReference>
<comment type="caution">
    <text evidence="3">The sequence shown here is derived from an EMBL/GenBank/DDBJ whole genome shotgun (WGS) entry which is preliminary data.</text>
</comment>
<evidence type="ECO:0000313" key="5">
    <source>
        <dbReference type="Proteomes" id="UP000663828"/>
    </source>
</evidence>
<dbReference type="SMART" id="SM00192">
    <property type="entry name" value="LDLa"/>
    <property type="match status" value="1"/>
</dbReference>
<protein>
    <submittedName>
        <fullName evidence="3">Uncharacterized protein</fullName>
    </submittedName>
</protein>
<dbReference type="Pfam" id="PF00057">
    <property type="entry name" value="Ldl_recept_a"/>
    <property type="match status" value="1"/>
</dbReference>
<sequence>MYHSSEAHILPLAYDCLYAVWDMDETLTSTHAPYIHNYYLIPYCRRPDRHQQQSTYAIGPLPVDITEEYKINNVSLLYNCTLPCTGVCYGFIESCNNESWPSCLDWREICDEKVDCLDGEELEWNECNENEYRCHNGQCIPMEFAWESLSSVDCLDGSDEHDDVQREFNLNPVSYNPNCVNLSIFRCEERTPRYPRQFVCGGGGGEYNDMQYT</sequence>
<evidence type="ECO:0000256" key="1">
    <source>
        <dbReference type="ARBA" id="ARBA00023157"/>
    </source>
</evidence>
<evidence type="ECO:0000313" key="3">
    <source>
        <dbReference type="EMBL" id="CAF1140302.1"/>
    </source>
</evidence>
<feature type="disulfide bond" evidence="2">
    <location>
        <begin position="127"/>
        <end position="139"/>
    </location>
</feature>
<keyword evidence="1 2" id="KW-1015">Disulfide bond</keyword>
<dbReference type="InterPro" id="IPR036055">
    <property type="entry name" value="LDL_receptor-like_sf"/>
</dbReference>
<evidence type="ECO:0000256" key="2">
    <source>
        <dbReference type="PROSITE-ProRule" id="PRU00124"/>
    </source>
</evidence>
<dbReference type="AlphaFoldDB" id="A0A814S1L6"/>
<dbReference type="CDD" id="cd00112">
    <property type="entry name" value="LDLa"/>
    <property type="match status" value="1"/>
</dbReference>
<dbReference type="OrthoDB" id="2019384at2759"/>
<gene>
    <name evidence="3" type="ORF">EDS130_LOCUS22050</name>
    <name evidence="4" type="ORF">XAT740_LOCUS22897</name>
</gene>